<name>A0A640V4N3_9ACTN</name>
<dbReference type="Gene3D" id="1.50.10.10">
    <property type="match status" value="2"/>
</dbReference>
<organism evidence="1 2">
    <name type="scientific">Streptomyces tubercidicus</name>
    <dbReference type="NCBI Taxonomy" id="47759"/>
    <lineage>
        <taxon>Bacteria</taxon>
        <taxon>Bacillati</taxon>
        <taxon>Actinomycetota</taxon>
        <taxon>Actinomycetes</taxon>
        <taxon>Kitasatosporales</taxon>
        <taxon>Streptomycetaceae</taxon>
        <taxon>Streptomyces</taxon>
    </lineage>
</organism>
<dbReference type="EMBL" id="BLIR01000003">
    <property type="protein sequence ID" value="GFE41855.1"/>
    <property type="molecule type" value="Genomic_DNA"/>
</dbReference>
<accession>A0A640V4N3</accession>
<dbReference type="AlphaFoldDB" id="A0A640V4N3"/>
<dbReference type="SUPFAM" id="SSF48208">
    <property type="entry name" value="Six-hairpin glycosidases"/>
    <property type="match status" value="1"/>
</dbReference>
<evidence type="ECO:0008006" key="3">
    <source>
        <dbReference type="Google" id="ProtNLM"/>
    </source>
</evidence>
<dbReference type="InterPro" id="IPR012341">
    <property type="entry name" value="6hp_glycosidase-like_sf"/>
</dbReference>
<evidence type="ECO:0000313" key="1">
    <source>
        <dbReference type="EMBL" id="GFE41855.1"/>
    </source>
</evidence>
<dbReference type="Proteomes" id="UP000431826">
    <property type="component" value="Unassembled WGS sequence"/>
</dbReference>
<evidence type="ECO:0000313" key="2">
    <source>
        <dbReference type="Proteomes" id="UP000431826"/>
    </source>
</evidence>
<dbReference type="GO" id="GO:0005975">
    <property type="term" value="P:carbohydrate metabolic process"/>
    <property type="evidence" value="ECO:0007669"/>
    <property type="project" value="InterPro"/>
</dbReference>
<keyword evidence="2" id="KW-1185">Reference proteome</keyword>
<proteinExistence type="predicted"/>
<dbReference type="GeneID" id="96287584"/>
<gene>
    <name evidence="1" type="ORF">Stube_65280</name>
</gene>
<dbReference type="InterPro" id="IPR008928">
    <property type="entry name" value="6-hairpin_glycosidase_sf"/>
</dbReference>
<reference evidence="1 2" key="1">
    <citation type="submission" date="2019-12" db="EMBL/GenBank/DDBJ databases">
        <title>Whole genome shotgun sequence of Streptomyces tubercidicus NBRC 13090.</title>
        <authorList>
            <person name="Ichikawa N."/>
            <person name="Kimura A."/>
            <person name="Kitahashi Y."/>
            <person name="Komaki H."/>
            <person name="Tamura T."/>
        </authorList>
    </citation>
    <scope>NUCLEOTIDE SEQUENCE [LARGE SCALE GENOMIC DNA]</scope>
    <source>
        <strain evidence="1 2">NBRC 13090</strain>
    </source>
</reference>
<protein>
    <recommendedName>
        <fullName evidence="3">Sugar ABC transporter permease</fullName>
    </recommendedName>
</protein>
<dbReference type="RefSeq" id="WP_159748897.1">
    <property type="nucleotide sequence ID" value="NZ_BLIR01000003.1"/>
</dbReference>
<sequence length="397" mass="41688">MPETAHDTPWADRAWTAVLERTGQTAAEVGPRFPLYADPESGTWKSTSKGSWTGGFWAGLLWLRALASGAPQDRAAAAACTGRLAHWADQDTATRGLIFWYGTALAAGPGDDRTAAALREKAARSCLAAYDPQRQLVPWGAAFGGPRMLARVDSVPGLVPLLAGLAADGERAAYGHLMRHLTLSRTECPPRPAWQAGPGDGWTPGAEPAPGWSRTTPWLMLGLADGLHFLTDGLDSRAAGALWEAVDGLTAARLASGDGFTAPRPAPGDRLTAPRLTPTAPLVSPVPPTPLIPPAQETHPSGPVDTSAAAIESVALLKLAALARATGRGSDAERLTARARQILHRLCTGHLSDRGALTDGCYDADRALAPRHELIWGDFFLALGLALLTGRADPFAT</sequence>
<comment type="caution">
    <text evidence="1">The sequence shown here is derived from an EMBL/GenBank/DDBJ whole genome shotgun (WGS) entry which is preliminary data.</text>
</comment>
<dbReference type="OrthoDB" id="428577at2"/>